<sequence>MPGDNPSTNGNWPTIPYWMMGGVPPTMPPMNQNLPQPAMGWPNPYAYAPFGQPAPFGFLQGQPPPLLYGGYPPLPAMPPNRPETILSTGEETPMIVDSATGSNSAGIASYTPRMPPQDIAAAGPSRHREAPTAPQAWQDPGHEHDNVLRSRWRSLSPRQSCSTQYDDDMEDNDHRDRKGKRRASPHEIECQWIIDDHLRCHDESWETERAH</sequence>
<organism evidence="2 3">
    <name type="scientific">Armillaria gallica</name>
    <name type="common">Bulbous honey fungus</name>
    <name type="synonym">Armillaria bulbosa</name>
    <dbReference type="NCBI Taxonomy" id="47427"/>
    <lineage>
        <taxon>Eukaryota</taxon>
        <taxon>Fungi</taxon>
        <taxon>Dikarya</taxon>
        <taxon>Basidiomycota</taxon>
        <taxon>Agaricomycotina</taxon>
        <taxon>Agaricomycetes</taxon>
        <taxon>Agaricomycetidae</taxon>
        <taxon>Agaricales</taxon>
        <taxon>Marasmiineae</taxon>
        <taxon>Physalacriaceae</taxon>
        <taxon>Armillaria</taxon>
    </lineage>
</organism>
<accession>A0A2H3CNC6</accession>
<protein>
    <submittedName>
        <fullName evidence="2">Uncharacterized protein</fullName>
    </submittedName>
</protein>
<reference evidence="3" key="1">
    <citation type="journal article" date="2017" name="Nat. Ecol. Evol.">
        <title>Genome expansion and lineage-specific genetic innovations in the forest pathogenic fungi Armillaria.</title>
        <authorList>
            <person name="Sipos G."/>
            <person name="Prasanna A.N."/>
            <person name="Walter M.C."/>
            <person name="O'Connor E."/>
            <person name="Balint B."/>
            <person name="Krizsan K."/>
            <person name="Kiss B."/>
            <person name="Hess J."/>
            <person name="Varga T."/>
            <person name="Slot J."/>
            <person name="Riley R."/>
            <person name="Boka B."/>
            <person name="Rigling D."/>
            <person name="Barry K."/>
            <person name="Lee J."/>
            <person name="Mihaltcheva S."/>
            <person name="LaButti K."/>
            <person name="Lipzen A."/>
            <person name="Waldron R."/>
            <person name="Moloney N.M."/>
            <person name="Sperisen C."/>
            <person name="Kredics L."/>
            <person name="Vagvoelgyi C."/>
            <person name="Patrignani A."/>
            <person name="Fitzpatrick D."/>
            <person name="Nagy I."/>
            <person name="Doyle S."/>
            <person name="Anderson J.B."/>
            <person name="Grigoriev I.V."/>
            <person name="Gueldener U."/>
            <person name="Muensterkoetter M."/>
            <person name="Nagy L.G."/>
        </authorList>
    </citation>
    <scope>NUCLEOTIDE SEQUENCE [LARGE SCALE GENOMIC DNA]</scope>
    <source>
        <strain evidence="3">Ar21-2</strain>
    </source>
</reference>
<dbReference type="EMBL" id="KZ293697">
    <property type="protein sequence ID" value="PBK84589.1"/>
    <property type="molecule type" value="Genomic_DNA"/>
</dbReference>
<proteinExistence type="predicted"/>
<keyword evidence="3" id="KW-1185">Reference proteome</keyword>
<dbReference type="AlphaFoldDB" id="A0A2H3CNC6"/>
<dbReference type="Proteomes" id="UP000217790">
    <property type="component" value="Unassembled WGS sequence"/>
</dbReference>
<evidence type="ECO:0000313" key="3">
    <source>
        <dbReference type="Proteomes" id="UP000217790"/>
    </source>
</evidence>
<name>A0A2H3CNC6_ARMGA</name>
<evidence type="ECO:0000256" key="1">
    <source>
        <dbReference type="SAM" id="MobiDB-lite"/>
    </source>
</evidence>
<feature type="region of interest" description="Disordered" evidence="1">
    <location>
        <begin position="101"/>
        <end position="188"/>
    </location>
</feature>
<evidence type="ECO:0000313" key="2">
    <source>
        <dbReference type="EMBL" id="PBK84589.1"/>
    </source>
</evidence>
<dbReference type="OrthoDB" id="10538179at2759"/>
<gene>
    <name evidence="2" type="ORF">ARMGADRAFT_1088351</name>
</gene>
<dbReference type="InParanoid" id="A0A2H3CNC6"/>